<accession>A0ABT8RQV0</accession>
<dbReference type="EMBL" id="JAUKUC010000001">
    <property type="protein sequence ID" value="MDO1513277.1"/>
    <property type="molecule type" value="Genomic_DNA"/>
</dbReference>
<evidence type="ECO:0000256" key="1">
    <source>
        <dbReference type="ARBA" id="ARBA00009346"/>
    </source>
</evidence>
<evidence type="ECO:0000313" key="4">
    <source>
        <dbReference type="Proteomes" id="UP001168579"/>
    </source>
</evidence>
<protein>
    <submittedName>
        <fullName evidence="3">Bacteriocin immunity protein</fullName>
    </submittedName>
</protein>
<dbReference type="InterPro" id="IPR000290">
    <property type="entry name" value="Colicin_pyocin"/>
</dbReference>
<comment type="similarity">
    <text evidence="1">Belongs to the colicins ColE2/ColE8/ColE9 and pyocins S1/S2 family.</text>
</comment>
<keyword evidence="4" id="KW-1185">Reference proteome</keyword>
<keyword evidence="2" id="KW-0079">Bacteriocin immunity</keyword>
<reference evidence="3" key="2">
    <citation type="submission" date="2023-06" db="EMBL/GenBank/DDBJ databases">
        <authorList>
            <person name="Lucena T."/>
            <person name="Sun Q."/>
        </authorList>
    </citation>
    <scope>NUCLEOTIDE SEQUENCE</scope>
    <source>
        <strain evidence="3">CECT 8869</strain>
    </source>
</reference>
<evidence type="ECO:0000256" key="2">
    <source>
        <dbReference type="ARBA" id="ARBA00023025"/>
    </source>
</evidence>
<name>A0ABT8RQV0_9FLAO</name>
<dbReference type="Gene3D" id="1.10.1200.20">
    <property type="entry name" value="Colicin E immunity protein"/>
    <property type="match status" value="1"/>
</dbReference>
<evidence type="ECO:0000313" key="3">
    <source>
        <dbReference type="EMBL" id="MDO1513277.1"/>
    </source>
</evidence>
<dbReference type="RefSeq" id="WP_304436202.1">
    <property type="nucleotide sequence ID" value="NZ_JAUKUC010000001.1"/>
</dbReference>
<sequence length="122" mass="14242">MQPFNLYKTNAKRNIIILFLKKLRYPKILLTLCIPTVMANNQKKLSRKELIELGNKIINCEGTEDELDEMIDLFNSNVPHPNGANLFYYPEKYNSKKNDISKYNPTVEEVVDKALSYKPIKF</sequence>
<dbReference type="InterPro" id="IPR035900">
    <property type="entry name" value="Colicin_E_sf"/>
</dbReference>
<organism evidence="3 4">
    <name type="scientific">Maribacter confluentis</name>
    <dbReference type="NCBI Taxonomy" id="1656093"/>
    <lineage>
        <taxon>Bacteria</taxon>
        <taxon>Pseudomonadati</taxon>
        <taxon>Bacteroidota</taxon>
        <taxon>Flavobacteriia</taxon>
        <taxon>Flavobacteriales</taxon>
        <taxon>Flavobacteriaceae</taxon>
        <taxon>Maribacter</taxon>
    </lineage>
</organism>
<dbReference type="Proteomes" id="UP001168579">
    <property type="component" value="Unassembled WGS sequence"/>
</dbReference>
<dbReference type="Pfam" id="PF01320">
    <property type="entry name" value="Colicin_Pyocin"/>
    <property type="match status" value="1"/>
</dbReference>
<proteinExistence type="inferred from homology"/>
<gene>
    <name evidence="3" type="ORF">Q2T41_11480</name>
</gene>
<reference evidence="3" key="1">
    <citation type="journal article" date="2014" name="Int. J. Syst. Evol. Microbiol.">
        <title>Complete genome of a new Firmicutes species belonging to the dominant human colonic microbiota ('Ruminococcus bicirculans') reveals two chromosomes and a selective capacity to utilize plant glucans.</title>
        <authorList>
            <consortium name="NISC Comparative Sequencing Program"/>
            <person name="Wegmann U."/>
            <person name="Louis P."/>
            <person name="Goesmann A."/>
            <person name="Henrissat B."/>
            <person name="Duncan S.H."/>
            <person name="Flint H.J."/>
        </authorList>
    </citation>
    <scope>NUCLEOTIDE SEQUENCE</scope>
    <source>
        <strain evidence="3">CECT 8869</strain>
    </source>
</reference>
<dbReference type="SUPFAM" id="SSF47345">
    <property type="entry name" value="Colicin E immunity proteins"/>
    <property type="match status" value="1"/>
</dbReference>
<comment type="caution">
    <text evidence="3">The sequence shown here is derived from an EMBL/GenBank/DDBJ whole genome shotgun (WGS) entry which is preliminary data.</text>
</comment>